<proteinExistence type="predicted"/>
<accession>A0AAU9FZG7</accession>
<evidence type="ECO:0000313" key="2">
    <source>
        <dbReference type="Proteomes" id="UP001500889"/>
    </source>
</evidence>
<gene>
    <name evidence="1" type="ORF">DMAD_01299</name>
</gene>
<reference evidence="1 2" key="1">
    <citation type="submission" date="2024-02" db="EMBL/GenBank/DDBJ databases">
        <title>A chromosome-level genome assembly of Drosophila madeirensis, a fruit fly species endemic to Madeira island.</title>
        <authorList>
            <person name="Tomihara K."/>
            <person name="Llopart A."/>
            <person name="Yamamoto D."/>
        </authorList>
    </citation>
    <scope>NUCLEOTIDE SEQUENCE [LARGE SCALE GENOMIC DNA]</scope>
    <source>
        <strain evidence="1 2">RF1</strain>
    </source>
</reference>
<sequence length="184" mass="21236">MDPITTDNVPNELGDDISDIDLHEVPAQLEKTLKPTVHETKSLFNITIEELWDSTNGDEEVEEYKTDIKTKQKEFVDYIIAAHKNSEESLKKYEATLVDLHPICEIKPSVEQQVFLDQAPDIQNFIRGHLEFRNKCEAFLVKHEQMKELQARITERCQQRLNQIALNAINQNLANEPNKPVKQG</sequence>
<dbReference type="Proteomes" id="UP001500889">
    <property type="component" value="Chromosome A"/>
</dbReference>
<dbReference type="AlphaFoldDB" id="A0AAU9FZG7"/>
<keyword evidence="2" id="KW-1185">Reference proteome</keyword>
<evidence type="ECO:0000313" key="1">
    <source>
        <dbReference type="EMBL" id="BFG01585.1"/>
    </source>
</evidence>
<organism evidence="1 2">
    <name type="scientific">Drosophila madeirensis</name>
    <name type="common">Fruit fly</name>
    <dbReference type="NCBI Taxonomy" id="30013"/>
    <lineage>
        <taxon>Eukaryota</taxon>
        <taxon>Metazoa</taxon>
        <taxon>Ecdysozoa</taxon>
        <taxon>Arthropoda</taxon>
        <taxon>Hexapoda</taxon>
        <taxon>Insecta</taxon>
        <taxon>Pterygota</taxon>
        <taxon>Neoptera</taxon>
        <taxon>Endopterygota</taxon>
        <taxon>Diptera</taxon>
        <taxon>Brachycera</taxon>
        <taxon>Muscomorpha</taxon>
        <taxon>Ephydroidea</taxon>
        <taxon>Drosophilidae</taxon>
        <taxon>Drosophila</taxon>
        <taxon>Sophophora</taxon>
    </lineage>
</organism>
<name>A0AAU9FZG7_DROMD</name>
<dbReference type="EMBL" id="AP029266">
    <property type="protein sequence ID" value="BFG01585.1"/>
    <property type="molecule type" value="Genomic_DNA"/>
</dbReference>
<protein>
    <submittedName>
        <fullName evidence="1">Uncharacterized protein</fullName>
    </submittedName>
</protein>